<dbReference type="InterPro" id="IPR029058">
    <property type="entry name" value="AB_hydrolase_fold"/>
</dbReference>
<dbReference type="SUPFAM" id="SSF53474">
    <property type="entry name" value="alpha/beta-Hydrolases"/>
    <property type="match status" value="1"/>
</dbReference>
<reference evidence="6 7" key="1">
    <citation type="submission" date="2019-01" db="EMBL/GenBank/DDBJ databases">
        <title>Novel species of Nocardioides.</title>
        <authorList>
            <person name="Liu Q."/>
            <person name="Xin Y.-H."/>
        </authorList>
    </citation>
    <scope>NUCLEOTIDE SEQUENCE [LARGE SCALE GENOMIC DNA]</scope>
    <source>
        <strain evidence="6 7">HLT3-15</strain>
    </source>
</reference>
<evidence type="ECO:0000259" key="5">
    <source>
        <dbReference type="Pfam" id="PF12740"/>
    </source>
</evidence>
<dbReference type="EMBL" id="SDWS01000013">
    <property type="protein sequence ID" value="RYB88558.1"/>
    <property type="molecule type" value="Genomic_DNA"/>
</dbReference>
<dbReference type="GO" id="GO:0003847">
    <property type="term" value="F:1-alkyl-2-acetylglycerophosphocholine esterase activity"/>
    <property type="evidence" value="ECO:0007669"/>
    <property type="project" value="TreeGrafter"/>
</dbReference>
<dbReference type="Pfam" id="PF12740">
    <property type="entry name" value="PETase"/>
    <property type="match status" value="1"/>
</dbReference>
<name>A0A4Q2RJP6_9ACTN</name>
<proteinExistence type="predicted"/>
<comment type="caution">
    <text evidence="6">The sequence shown here is derived from an EMBL/GenBank/DDBJ whole genome shotgun (WGS) entry which is preliminary data.</text>
</comment>
<feature type="region of interest" description="Disordered" evidence="4">
    <location>
        <begin position="1"/>
        <end position="21"/>
    </location>
</feature>
<dbReference type="Gene3D" id="3.40.50.1820">
    <property type="entry name" value="alpha/beta hydrolase"/>
    <property type="match status" value="1"/>
</dbReference>
<gene>
    <name evidence="6" type="ORF">EUA06_20720</name>
</gene>
<keyword evidence="3" id="KW-0443">Lipid metabolism</keyword>
<feature type="domain" description="PET hydrolase/cutinase-like" evidence="5">
    <location>
        <begin position="138"/>
        <end position="239"/>
    </location>
</feature>
<dbReference type="PANTHER" id="PTHR10272">
    <property type="entry name" value="PLATELET-ACTIVATING FACTOR ACETYLHYDROLASE"/>
    <property type="match status" value="1"/>
</dbReference>
<sequence>MMTGRAHTTLARRRSSTPRSRGARIGFGAAVTLAVLISLARLMLMMVPGGDASAEVVTPSGSDYSDPGSYSVGTRTISVPGERRIDLRLWYPAALSDRDRPGGTEAFGLRVAREVAPVTVATWEGGASRNAAFNLSDGPYPAVLLSPGFALTSSTYAWLGEHLASHGFVVLSPDYDEVLNPGELWQSTVTRPREISTVLDFAEAQARPGGDWQGLLQTGRAAVVGHSYGGYTAQASAGARLDTAGFTQECSDLESSDPRLFLCEALLPRLDSMAAAAGLDEVPSGLWPDWSDSRVAAAVSLAGDSAPFARDGLAALDVPVLAIGGTGDRDTPYAAGARATFDRTASRRKVEVGLRDAKHFVFAGRCESVRLVARLMPVAFCSDPGWQRARAHDVIEYYVTAFLQAELRADPAAMAELSHGEAPDTGVDLRTRGY</sequence>
<keyword evidence="7" id="KW-1185">Reference proteome</keyword>
<dbReference type="Proteomes" id="UP000291838">
    <property type="component" value="Unassembled WGS sequence"/>
</dbReference>
<dbReference type="PANTHER" id="PTHR10272:SF0">
    <property type="entry name" value="PLATELET-ACTIVATING FACTOR ACETYLHYDROLASE"/>
    <property type="match status" value="1"/>
</dbReference>
<organism evidence="6 7">
    <name type="scientific">Nocardioides glacieisoli</name>
    <dbReference type="NCBI Taxonomy" id="1168730"/>
    <lineage>
        <taxon>Bacteria</taxon>
        <taxon>Bacillati</taxon>
        <taxon>Actinomycetota</taxon>
        <taxon>Actinomycetes</taxon>
        <taxon>Propionibacteriales</taxon>
        <taxon>Nocardioidaceae</taxon>
        <taxon>Nocardioides</taxon>
    </lineage>
</organism>
<evidence type="ECO:0000313" key="7">
    <source>
        <dbReference type="Proteomes" id="UP000291838"/>
    </source>
</evidence>
<keyword evidence="1 6" id="KW-0378">Hydrolase</keyword>
<evidence type="ECO:0000256" key="2">
    <source>
        <dbReference type="ARBA" id="ARBA00022963"/>
    </source>
</evidence>
<dbReference type="GO" id="GO:0016042">
    <property type="term" value="P:lipid catabolic process"/>
    <property type="evidence" value="ECO:0007669"/>
    <property type="project" value="UniProtKB-KW"/>
</dbReference>
<evidence type="ECO:0000256" key="4">
    <source>
        <dbReference type="SAM" id="MobiDB-lite"/>
    </source>
</evidence>
<evidence type="ECO:0000256" key="3">
    <source>
        <dbReference type="ARBA" id="ARBA00023098"/>
    </source>
</evidence>
<protein>
    <submittedName>
        <fullName evidence="6">Alpha/beta fold hydrolase</fullName>
    </submittedName>
</protein>
<evidence type="ECO:0000256" key="1">
    <source>
        <dbReference type="ARBA" id="ARBA00022801"/>
    </source>
</evidence>
<accession>A0A4Q2RJP6</accession>
<keyword evidence="2" id="KW-0442">Lipid degradation</keyword>
<dbReference type="AlphaFoldDB" id="A0A4Q2RJP6"/>
<dbReference type="InterPro" id="IPR041127">
    <property type="entry name" value="PET_hydrolase/cutinase-like"/>
</dbReference>
<evidence type="ECO:0000313" key="6">
    <source>
        <dbReference type="EMBL" id="RYB88558.1"/>
    </source>
</evidence>